<name>A0A8K0D0Z1_IGNLU</name>
<dbReference type="GO" id="GO:0015230">
    <property type="term" value="F:FAD transmembrane transporter activity"/>
    <property type="evidence" value="ECO:0007669"/>
    <property type="project" value="TreeGrafter"/>
</dbReference>
<dbReference type="GO" id="GO:0005778">
    <property type="term" value="C:peroxisomal membrane"/>
    <property type="evidence" value="ECO:0007669"/>
    <property type="project" value="UniProtKB-SubCell"/>
</dbReference>
<keyword evidence="4 9" id="KW-0812">Transmembrane</keyword>
<comment type="caution">
    <text evidence="12">The sequence shown here is derived from an EMBL/GenBank/DDBJ whole genome shotgun (WGS) entry which is preliminary data.</text>
</comment>
<dbReference type="GO" id="GO:0005347">
    <property type="term" value="F:ATP transmembrane transporter activity"/>
    <property type="evidence" value="ECO:0007669"/>
    <property type="project" value="TreeGrafter"/>
</dbReference>
<dbReference type="PANTHER" id="PTHR45939">
    <property type="entry name" value="PEROXISOMAL MEMBRANE PROTEIN PMP34-RELATED"/>
    <property type="match status" value="1"/>
</dbReference>
<keyword evidence="3 10" id="KW-0813">Transport</keyword>
<dbReference type="GO" id="GO:0080122">
    <property type="term" value="F:AMP transmembrane transporter activity"/>
    <property type="evidence" value="ECO:0007669"/>
    <property type="project" value="TreeGrafter"/>
</dbReference>
<dbReference type="PANTHER" id="PTHR45939:SF5">
    <property type="entry name" value="PEROXISOMAL MEMBRANE PROTEIN PMP34"/>
    <property type="match status" value="1"/>
</dbReference>
<evidence type="ECO:0000256" key="1">
    <source>
        <dbReference type="ARBA" id="ARBA00004585"/>
    </source>
</evidence>
<dbReference type="GO" id="GO:0044610">
    <property type="term" value="F:FMN transmembrane transporter activity"/>
    <property type="evidence" value="ECO:0007669"/>
    <property type="project" value="TreeGrafter"/>
</dbReference>
<dbReference type="GO" id="GO:0015217">
    <property type="term" value="F:ADP transmembrane transporter activity"/>
    <property type="evidence" value="ECO:0007669"/>
    <property type="project" value="TreeGrafter"/>
</dbReference>
<evidence type="ECO:0000256" key="6">
    <source>
        <dbReference type="ARBA" id="ARBA00022989"/>
    </source>
</evidence>
<proteinExistence type="inferred from homology"/>
<dbReference type="InterPro" id="IPR018108">
    <property type="entry name" value="MCP_transmembrane"/>
</dbReference>
<dbReference type="OrthoDB" id="10266426at2759"/>
<keyword evidence="7 9" id="KW-0472">Membrane</keyword>
<evidence type="ECO:0000256" key="10">
    <source>
        <dbReference type="RuleBase" id="RU000488"/>
    </source>
</evidence>
<feature type="transmembrane region" description="Helical" evidence="11">
    <location>
        <begin position="253"/>
        <end position="278"/>
    </location>
</feature>
<keyword evidence="8" id="KW-0576">Peroxisome</keyword>
<dbReference type="InterPro" id="IPR052217">
    <property type="entry name" value="Mito/Peroxisomal_Carrier"/>
</dbReference>
<dbReference type="EMBL" id="VTPC01004379">
    <property type="protein sequence ID" value="KAF2897234.1"/>
    <property type="molecule type" value="Genomic_DNA"/>
</dbReference>
<feature type="transmembrane region" description="Helical" evidence="11">
    <location>
        <begin position="194"/>
        <end position="212"/>
    </location>
</feature>
<comment type="similarity">
    <text evidence="2 10">Belongs to the mitochondrial carrier (TC 2.A.29) family.</text>
</comment>
<dbReference type="Proteomes" id="UP000801492">
    <property type="component" value="Unassembled WGS sequence"/>
</dbReference>
<evidence type="ECO:0000313" key="12">
    <source>
        <dbReference type="EMBL" id="KAF2897234.1"/>
    </source>
</evidence>
<evidence type="ECO:0008006" key="14">
    <source>
        <dbReference type="Google" id="ProtNLM"/>
    </source>
</evidence>
<dbReference type="Gene3D" id="1.50.40.10">
    <property type="entry name" value="Mitochondrial carrier domain"/>
    <property type="match status" value="2"/>
</dbReference>
<accession>A0A8K0D0Z1</accession>
<reference evidence="12" key="1">
    <citation type="submission" date="2019-08" db="EMBL/GenBank/DDBJ databases">
        <title>The genome of the North American firefly Photinus pyralis.</title>
        <authorList>
            <consortium name="Photinus pyralis genome working group"/>
            <person name="Fallon T.R."/>
            <person name="Sander Lower S.E."/>
            <person name="Weng J.-K."/>
        </authorList>
    </citation>
    <scope>NUCLEOTIDE SEQUENCE</scope>
    <source>
        <strain evidence="12">TRF0915ILg1</strain>
        <tissue evidence="12">Whole body</tissue>
    </source>
</reference>
<evidence type="ECO:0000313" key="13">
    <source>
        <dbReference type="Proteomes" id="UP000801492"/>
    </source>
</evidence>
<evidence type="ECO:0000256" key="7">
    <source>
        <dbReference type="ARBA" id="ARBA00023136"/>
    </source>
</evidence>
<sequence length="286" mass="31453">MASQTSLLSYETCAHAIAGSVGSMFAMSVFYPLDTVKFRKQLEEVGDTDDDTSTFAALYKILQSEGLSALYAGITPCLTSLGTSSFVYFYTFHGLKKWMHTSTQNDLFIGIAAGVINVLISTPLWVVNSRLKVKENVPYTGLVDGIIYVGRNEGLGRLWSGLCPSLILVSNPAVQFAVYEYLKRRISVKSSFNVFLMGAVAKAIATVVTYPLQLAQARLRYGKEGKMGLAALLLCILKKGGPKALFHGLEAKLYQTVLGAALMYVAYEKIVRYVLYILMHGRLHMK</sequence>
<dbReference type="GO" id="GO:0015228">
    <property type="term" value="F:coenzyme A transmembrane transporter activity"/>
    <property type="evidence" value="ECO:0007669"/>
    <property type="project" value="TreeGrafter"/>
</dbReference>
<gene>
    <name evidence="12" type="ORF">ILUMI_08943</name>
</gene>
<comment type="subcellular location">
    <subcellularLocation>
        <location evidence="1">Peroxisome membrane</location>
        <topology evidence="1">Multi-pass membrane protein</topology>
    </subcellularLocation>
</comment>
<feature type="transmembrane region" description="Helical" evidence="11">
    <location>
        <begin position="12"/>
        <end position="33"/>
    </location>
</feature>
<dbReference type="GO" id="GO:0051724">
    <property type="term" value="F:NAD transmembrane transporter activity"/>
    <property type="evidence" value="ECO:0007669"/>
    <property type="project" value="TreeGrafter"/>
</dbReference>
<evidence type="ECO:0000256" key="11">
    <source>
        <dbReference type="SAM" id="Phobius"/>
    </source>
</evidence>
<evidence type="ECO:0000256" key="8">
    <source>
        <dbReference type="ARBA" id="ARBA00023140"/>
    </source>
</evidence>
<dbReference type="InterPro" id="IPR023395">
    <property type="entry name" value="MCP_dom_sf"/>
</dbReference>
<feature type="transmembrane region" description="Helical" evidence="11">
    <location>
        <begin position="69"/>
        <end position="95"/>
    </location>
</feature>
<keyword evidence="5" id="KW-0677">Repeat</keyword>
<organism evidence="12 13">
    <name type="scientific">Ignelater luminosus</name>
    <name type="common">Cucubano</name>
    <name type="synonym">Pyrophorus luminosus</name>
    <dbReference type="NCBI Taxonomy" id="2038154"/>
    <lineage>
        <taxon>Eukaryota</taxon>
        <taxon>Metazoa</taxon>
        <taxon>Ecdysozoa</taxon>
        <taxon>Arthropoda</taxon>
        <taxon>Hexapoda</taxon>
        <taxon>Insecta</taxon>
        <taxon>Pterygota</taxon>
        <taxon>Neoptera</taxon>
        <taxon>Endopterygota</taxon>
        <taxon>Coleoptera</taxon>
        <taxon>Polyphaga</taxon>
        <taxon>Elateriformia</taxon>
        <taxon>Elateroidea</taxon>
        <taxon>Elateridae</taxon>
        <taxon>Agrypninae</taxon>
        <taxon>Pyrophorini</taxon>
        <taxon>Ignelater</taxon>
    </lineage>
</organism>
<evidence type="ECO:0000256" key="3">
    <source>
        <dbReference type="ARBA" id="ARBA00022448"/>
    </source>
</evidence>
<dbReference type="SUPFAM" id="SSF103506">
    <property type="entry name" value="Mitochondrial carrier"/>
    <property type="match status" value="1"/>
</dbReference>
<feature type="repeat" description="Solcar" evidence="9">
    <location>
        <begin position="10"/>
        <end position="98"/>
    </location>
</feature>
<keyword evidence="6 11" id="KW-1133">Transmembrane helix</keyword>
<dbReference type="PROSITE" id="PS50920">
    <property type="entry name" value="SOLCAR"/>
    <property type="match status" value="3"/>
</dbReference>
<evidence type="ECO:0000256" key="9">
    <source>
        <dbReference type="PROSITE-ProRule" id="PRU00282"/>
    </source>
</evidence>
<dbReference type="Pfam" id="PF00153">
    <property type="entry name" value="Mito_carr"/>
    <property type="match status" value="3"/>
</dbReference>
<feature type="repeat" description="Solcar" evidence="9">
    <location>
        <begin position="101"/>
        <end position="185"/>
    </location>
</feature>
<protein>
    <recommendedName>
        <fullName evidence="14">Peroxisomal membrane protein PMP34</fullName>
    </recommendedName>
</protein>
<feature type="transmembrane region" description="Helical" evidence="11">
    <location>
        <begin position="107"/>
        <end position="126"/>
    </location>
</feature>
<evidence type="ECO:0000256" key="4">
    <source>
        <dbReference type="ARBA" id="ARBA00022692"/>
    </source>
</evidence>
<feature type="repeat" description="Solcar" evidence="9">
    <location>
        <begin position="189"/>
        <end position="273"/>
    </location>
</feature>
<keyword evidence="13" id="KW-1185">Reference proteome</keyword>
<dbReference type="AlphaFoldDB" id="A0A8K0D0Z1"/>
<evidence type="ECO:0000256" key="5">
    <source>
        <dbReference type="ARBA" id="ARBA00022737"/>
    </source>
</evidence>
<evidence type="ECO:0000256" key="2">
    <source>
        <dbReference type="ARBA" id="ARBA00006375"/>
    </source>
</evidence>